<dbReference type="InterPro" id="IPR005333">
    <property type="entry name" value="Transcription_factor_TCP"/>
</dbReference>
<protein>
    <submittedName>
        <fullName evidence="7">TCP protein</fullName>
    </submittedName>
</protein>
<evidence type="ECO:0000256" key="3">
    <source>
        <dbReference type="ARBA" id="ARBA00023125"/>
    </source>
</evidence>
<dbReference type="GO" id="GO:0005634">
    <property type="term" value="C:nucleus"/>
    <property type="evidence" value="ECO:0007669"/>
    <property type="project" value="UniProtKB-SubCell"/>
</dbReference>
<keyword evidence="3" id="KW-0238">DNA-binding</keyword>
<reference evidence="7" key="1">
    <citation type="journal article" date="2003" name="Mol. Biol. Evol.">
        <title>Evolution of the TCP gene family in Asteridae: cladistic and network approaches to understanding regulatory gene family diversification and its impact on morphological evolution.</title>
        <authorList>
            <person name="Reeves P.A."/>
            <person name="Olmstead R.G."/>
        </authorList>
    </citation>
    <scope>NUCLEOTIDE SEQUENCE</scope>
</reference>
<evidence type="ECO:0000256" key="5">
    <source>
        <dbReference type="ARBA" id="ARBA00023242"/>
    </source>
</evidence>
<feature type="domain" description="TCP" evidence="6">
    <location>
        <begin position="1"/>
        <end position="49"/>
    </location>
</feature>
<dbReference type="PANTHER" id="PTHR31072:SF87">
    <property type="entry name" value="TRANSCRIPTION FACTOR TCP12"/>
    <property type="match status" value="1"/>
</dbReference>
<evidence type="ECO:0000313" key="7">
    <source>
        <dbReference type="EMBL" id="AAO45738.1"/>
    </source>
</evidence>
<gene>
    <name evidence="7" type="primary">TCP</name>
</gene>
<dbReference type="GO" id="GO:0003700">
    <property type="term" value="F:DNA-binding transcription factor activity"/>
    <property type="evidence" value="ECO:0007669"/>
    <property type="project" value="InterPro"/>
</dbReference>
<evidence type="ECO:0000256" key="4">
    <source>
        <dbReference type="ARBA" id="ARBA00023163"/>
    </source>
</evidence>
<dbReference type="GO" id="GO:2000032">
    <property type="term" value="P:regulation of secondary shoot formation"/>
    <property type="evidence" value="ECO:0007669"/>
    <property type="project" value="TreeGrafter"/>
</dbReference>
<evidence type="ECO:0000256" key="1">
    <source>
        <dbReference type="ARBA" id="ARBA00004123"/>
    </source>
</evidence>
<name>Q6Y9U8_ECHPN</name>
<evidence type="ECO:0000256" key="2">
    <source>
        <dbReference type="ARBA" id="ARBA00023015"/>
    </source>
</evidence>
<accession>Q6Y9U8</accession>
<dbReference type="AlphaFoldDB" id="Q6Y9U8"/>
<dbReference type="PROSITE" id="PS51369">
    <property type="entry name" value="TCP"/>
    <property type="match status" value="1"/>
</dbReference>
<feature type="non-terminal residue" evidence="7">
    <location>
        <position position="1"/>
    </location>
</feature>
<keyword evidence="5" id="KW-0539">Nucleus</keyword>
<sequence length="106" mass="12446">AQGVRGRRMRLSLPIARKFFHLQDLLGFDKASKTIEWLLSNSQEAIKELQRNIHSQQATIDPKFMHDHFEAKSSTKDVEENRNNERVTKSRNSFYNNCSHAKECRE</sequence>
<dbReference type="EMBL" id="AY168177">
    <property type="protein sequence ID" value="AAO45738.1"/>
    <property type="molecule type" value="Genomic_DNA"/>
</dbReference>
<dbReference type="InterPro" id="IPR017887">
    <property type="entry name" value="TF_TCP_subgr"/>
</dbReference>
<dbReference type="PANTHER" id="PTHR31072">
    <property type="entry name" value="TRANSCRIPTION FACTOR TCP4-RELATED"/>
    <property type="match status" value="1"/>
</dbReference>
<keyword evidence="2" id="KW-0805">Transcription regulation</keyword>
<dbReference type="GO" id="GO:0043565">
    <property type="term" value="F:sequence-specific DNA binding"/>
    <property type="evidence" value="ECO:0007669"/>
    <property type="project" value="TreeGrafter"/>
</dbReference>
<keyword evidence="4" id="KW-0804">Transcription</keyword>
<feature type="non-terminal residue" evidence="7">
    <location>
        <position position="106"/>
    </location>
</feature>
<evidence type="ECO:0000259" key="6">
    <source>
        <dbReference type="PROSITE" id="PS51369"/>
    </source>
</evidence>
<proteinExistence type="predicted"/>
<organism evidence="7">
    <name type="scientific">Echium plantagineum</name>
    <name type="common">Paterson's curse</name>
    <dbReference type="NCBI Taxonomy" id="113446"/>
    <lineage>
        <taxon>Eukaryota</taxon>
        <taxon>Viridiplantae</taxon>
        <taxon>Streptophyta</taxon>
        <taxon>Embryophyta</taxon>
        <taxon>Tracheophyta</taxon>
        <taxon>Spermatophyta</taxon>
        <taxon>Magnoliopsida</taxon>
        <taxon>eudicotyledons</taxon>
        <taxon>Gunneridae</taxon>
        <taxon>Pentapetalae</taxon>
        <taxon>asterids</taxon>
        <taxon>lamiids</taxon>
        <taxon>Boraginales</taxon>
        <taxon>Boraginaceae</taxon>
        <taxon>Boraginoideae</taxon>
        <taxon>Lithospermeae</taxon>
        <taxon>Echium</taxon>
    </lineage>
</organism>
<dbReference type="Pfam" id="PF03634">
    <property type="entry name" value="TCP"/>
    <property type="match status" value="1"/>
</dbReference>
<comment type="subcellular location">
    <subcellularLocation>
        <location evidence="1">Nucleus</location>
    </subcellularLocation>
</comment>